<evidence type="ECO:0000256" key="3">
    <source>
        <dbReference type="PROSITE-ProRule" id="PRU10038"/>
    </source>
</evidence>
<dbReference type="Pfam" id="PF07859">
    <property type="entry name" value="Abhydrolase_3"/>
    <property type="match status" value="1"/>
</dbReference>
<dbReference type="SUPFAM" id="SSF53474">
    <property type="entry name" value="alpha/beta-Hydrolases"/>
    <property type="match status" value="1"/>
</dbReference>
<proteinExistence type="inferred from homology"/>
<sequence length="312" mass="33400">MSAGLSMRARLWRRPIRWLLAPAFRAGRSVELRRRALLQVGALSRLPLSLHARVSQDTLRGVPVEWVTHSGDDTQRVILYFHGGAYIVGAARLYRDVNARLATWGQARVAAVDYRLAPEHPFPAAPDDALNAYRGLLELGINADDIVLAGDSAGGGLALACALQIRDGCLPAPSGLVLFSPWTDLTLGGASIEAQAAQDIMLEAEALREAAADYLAGHDPRTPLASPLHANLGGLPPMLIQVTDTEILYDDARQLAARVEAAGGVATLDVSPGLWHVWQALAGKVPEADAALRRAAEFVLRCTAVAVEPRRT</sequence>
<dbReference type="EMBL" id="JAAVXB010000005">
    <property type="protein sequence ID" value="NKF22716.1"/>
    <property type="molecule type" value="Genomic_DNA"/>
</dbReference>
<organism evidence="5 6">
    <name type="scientific">Solimonas marina</name>
    <dbReference type="NCBI Taxonomy" id="2714601"/>
    <lineage>
        <taxon>Bacteria</taxon>
        <taxon>Pseudomonadati</taxon>
        <taxon>Pseudomonadota</taxon>
        <taxon>Gammaproteobacteria</taxon>
        <taxon>Nevskiales</taxon>
        <taxon>Nevskiaceae</taxon>
        <taxon>Solimonas</taxon>
    </lineage>
</organism>
<comment type="similarity">
    <text evidence="1">Belongs to the 'GDXG' lipolytic enzyme family.</text>
</comment>
<dbReference type="AlphaFoldDB" id="A0A970B9U7"/>
<protein>
    <submittedName>
        <fullName evidence="5">Alpha/beta hydrolase</fullName>
    </submittedName>
</protein>
<dbReference type="GO" id="GO:0004806">
    <property type="term" value="F:triacylglycerol lipase activity"/>
    <property type="evidence" value="ECO:0007669"/>
    <property type="project" value="TreeGrafter"/>
</dbReference>
<gene>
    <name evidence="5" type="ORF">G7Y82_10330</name>
</gene>
<dbReference type="PANTHER" id="PTHR48081:SF30">
    <property type="entry name" value="ACETYL-HYDROLASE LIPR-RELATED"/>
    <property type="match status" value="1"/>
</dbReference>
<dbReference type="InterPro" id="IPR029058">
    <property type="entry name" value="AB_hydrolase_fold"/>
</dbReference>
<feature type="domain" description="Alpha/beta hydrolase fold-3" evidence="4">
    <location>
        <begin position="78"/>
        <end position="279"/>
    </location>
</feature>
<dbReference type="InterPro" id="IPR033140">
    <property type="entry name" value="Lipase_GDXG_put_SER_AS"/>
</dbReference>
<dbReference type="RefSeq" id="WP_168147987.1">
    <property type="nucleotide sequence ID" value="NZ_JAAVXB010000005.1"/>
</dbReference>
<accession>A0A970B9U7</accession>
<evidence type="ECO:0000256" key="2">
    <source>
        <dbReference type="ARBA" id="ARBA00022801"/>
    </source>
</evidence>
<dbReference type="Gene3D" id="3.40.50.1820">
    <property type="entry name" value="alpha/beta hydrolase"/>
    <property type="match status" value="1"/>
</dbReference>
<evidence type="ECO:0000259" key="4">
    <source>
        <dbReference type="Pfam" id="PF07859"/>
    </source>
</evidence>
<dbReference type="Proteomes" id="UP000653472">
    <property type="component" value="Unassembled WGS sequence"/>
</dbReference>
<dbReference type="PROSITE" id="PS01174">
    <property type="entry name" value="LIPASE_GDXG_SER"/>
    <property type="match status" value="1"/>
</dbReference>
<dbReference type="InterPro" id="IPR050300">
    <property type="entry name" value="GDXG_lipolytic_enzyme"/>
</dbReference>
<keyword evidence="6" id="KW-1185">Reference proteome</keyword>
<dbReference type="PANTHER" id="PTHR48081">
    <property type="entry name" value="AB HYDROLASE SUPERFAMILY PROTEIN C4A8.06C"/>
    <property type="match status" value="1"/>
</dbReference>
<feature type="active site" evidence="3">
    <location>
        <position position="152"/>
    </location>
</feature>
<keyword evidence="2 5" id="KW-0378">Hydrolase</keyword>
<reference evidence="5" key="1">
    <citation type="submission" date="2020-03" db="EMBL/GenBank/DDBJ databases">
        <title>Solimonas marina sp. nov., isolated from deep seawater of the Pacific Ocean.</title>
        <authorList>
            <person name="Liu X."/>
            <person name="Lai Q."/>
            <person name="Sun F."/>
            <person name="Gai Y."/>
            <person name="Li G."/>
            <person name="Shao Z."/>
        </authorList>
    </citation>
    <scope>NUCLEOTIDE SEQUENCE</scope>
    <source>
        <strain evidence="5">C16B3</strain>
    </source>
</reference>
<name>A0A970B9U7_9GAMM</name>
<dbReference type="InterPro" id="IPR013094">
    <property type="entry name" value="AB_hydrolase_3"/>
</dbReference>
<evidence type="ECO:0000313" key="6">
    <source>
        <dbReference type="Proteomes" id="UP000653472"/>
    </source>
</evidence>
<evidence type="ECO:0000256" key="1">
    <source>
        <dbReference type="ARBA" id="ARBA00010515"/>
    </source>
</evidence>
<evidence type="ECO:0000313" key="5">
    <source>
        <dbReference type="EMBL" id="NKF22716.1"/>
    </source>
</evidence>
<comment type="caution">
    <text evidence="5">The sequence shown here is derived from an EMBL/GenBank/DDBJ whole genome shotgun (WGS) entry which is preliminary data.</text>
</comment>